<feature type="compositionally biased region" description="Basic and acidic residues" evidence="1">
    <location>
        <begin position="146"/>
        <end position="172"/>
    </location>
</feature>
<dbReference type="EMBL" id="CP060820">
    <property type="protein sequence ID" value="QNP40907.1"/>
    <property type="molecule type" value="Genomic_DNA"/>
</dbReference>
<dbReference type="RefSeq" id="WP_187712345.1">
    <property type="nucleotide sequence ID" value="NZ_CP060820.1"/>
</dbReference>
<dbReference type="KEGG" id="lsx:H8B22_01220"/>
<evidence type="ECO:0000256" key="1">
    <source>
        <dbReference type="SAM" id="MobiDB-lite"/>
    </source>
</evidence>
<feature type="compositionally biased region" description="Polar residues" evidence="1">
    <location>
        <begin position="47"/>
        <end position="56"/>
    </location>
</feature>
<proteinExistence type="predicted"/>
<dbReference type="Proteomes" id="UP000516018">
    <property type="component" value="Chromosome"/>
</dbReference>
<feature type="compositionally biased region" description="Low complexity" evidence="1">
    <location>
        <begin position="66"/>
        <end position="84"/>
    </location>
</feature>
<protein>
    <submittedName>
        <fullName evidence="2">Uncharacterized protein</fullName>
    </submittedName>
</protein>
<feature type="region of interest" description="Disordered" evidence="1">
    <location>
        <begin position="39"/>
        <end position="194"/>
    </location>
</feature>
<organism evidence="2 3">
    <name type="scientific">Agrilutibacter terrestris</name>
    <dbReference type="NCBI Taxonomy" id="2865112"/>
    <lineage>
        <taxon>Bacteria</taxon>
        <taxon>Pseudomonadati</taxon>
        <taxon>Pseudomonadota</taxon>
        <taxon>Gammaproteobacteria</taxon>
        <taxon>Lysobacterales</taxon>
        <taxon>Lysobacteraceae</taxon>
        <taxon>Agrilutibacter</taxon>
    </lineage>
</organism>
<feature type="compositionally biased region" description="Basic residues" evidence="1">
    <location>
        <begin position="1"/>
        <end position="13"/>
    </location>
</feature>
<sequence>MKKAVKAPVRKSAQRTSMAPLKPTVTAATAAVAKQAARKATAAPVQPSASSATQVEKTPRRRAARNDATATLATTAATTASTPISPSPPRKLDGDATQAAQPHHITPEQALANTRALLEAKHARASEPPPWRQFDTDQSHPVGHHAVPERDASQEAQAEAHAEQRHRDESRLEATQGSIGEQDRKEQTRRDAGE</sequence>
<feature type="compositionally biased region" description="Basic and acidic residues" evidence="1">
    <location>
        <begin position="181"/>
        <end position="194"/>
    </location>
</feature>
<gene>
    <name evidence="2" type="ORF">H8B22_01220</name>
</gene>
<reference evidence="2 3" key="1">
    <citation type="submission" date="2020-08" db="EMBL/GenBank/DDBJ databases">
        <title>Lysobacter sp. II4 sp. nov., isolated from soil.</title>
        <authorList>
            <person name="Woo C.Y."/>
            <person name="Kim J."/>
        </authorList>
    </citation>
    <scope>NUCLEOTIDE SEQUENCE [LARGE SCALE GENOMIC DNA]</scope>
    <source>
        <strain evidence="2 3">II4</strain>
    </source>
</reference>
<evidence type="ECO:0000313" key="3">
    <source>
        <dbReference type="Proteomes" id="UP000516018"/>
    </source>
</evidence>
<name>A0A7H0FXZ1_9GAMM</name>
<evidence type="ECO:0000313" key="2">
    <source>
        <dbReference type="EMBL" id="QNP40907.1"/>
    </source>
</evidence>
<feature type="region of interest" description="Disordered" evidence="1">
    <location>
        <begin position="1"/>
        <end position="21"/>
    </location>
</feature>
<keyword evidence="3" id="KW-1185">Reference proteome</keyword>
<accession>A0A7H0FXZ1</accession>
<dbReference type="AlphaFoldDB" id="A0A7H0FXZ1"/>